<proteinExistence type="predicted"/>
<gene>
    <name evidence="3" type="ORF">CBM2587_A20258</name>
</gene>
<dbReference type="EMBL" id="OFSQ01000012">
    <property type="protein sequence ID" value="SOY50127.1"/>
    <property type="molecule type" value="Genomic_DNA"/>
</dbReference>
<dbReference type="Pfam" id="PF01391">
    <property type="entry name" value="Collagen"/>
    <property type="match status" value="1"/>
</dbReference>
<reference evidence="3 4" key="1">
    <citation type="submission" date="2018-01" db="EMBL/GenBank/DDBJ databases">
        <authorList>
            <person name="Clerissi C."/>
        </authorList>
    </citation>
    <scope>NUCLEOTIDE SEQUENCE [LARGE SCALE GENOMIC DNA]</scope>
    <source>
        <strain evidence="3">Cupriavidus sp. LMG 19464</strain>
    </source>
</reference>
<feature type="compositionally biased region" description="Basic and acidic residues" evidence="1">
    <location>
        <begin position="169"/>
        <end position="179"/>
    </location>
</feature>
<dbReference type="OrthoDB" id="8457242at2"/>
<protein>
    <recommendedName>
        <fullName evidence="5">Collagen-like protein</fullName>
    </recommendedName>
</protein>
<feature type="chain" id="PRO_5037149163" description="Collagen-like protein" evidence="2">
    <location>
        <begin position="24"/>
        <end position="343"/>
    </location>
</feature>
<dbReference type="PROSITE" id="PS51257">
    <property type="entry name" value="PROKAR_LIPOPROTEIN"/>
    <property type="match status" value="1"/>
</dbReference>
<dbReference type="RefSeq" id="WP_116355560.1">
    <property type="nucleotide sequence ID" value="NZ_LT976853.1"/>
</dbReference>
<name>A0A975X031_9BURK</name>
<keyword evidence="2" id="KW-0732">Signal</keyword>
<accession>A0A975X031</accession>
<dbReference type="Proteomes" id="UP000256780">
    <property type="component" value="Chromosome CBM2587_a"/>
</dbReference>
<feature type="region of interest" description="Disordered" evidence="1">
    <location>
        <begin position="153"/>
        <end position="205"/>
    </location>
</feature>
<evidence type="ECO:0008006" key="5">
    <source>
        <dbReference type="Google" id="ProtNLM"/>
    </source>
</evidence>
<comment type="caution">
    <text evidence="3">The sequence shown here is derived from an EMBL/GenBank/DDBJ whole genome shotgun (WGS) entry which is preliminary data.</text>
</comment>
<feature type="signal peptide" evidence="2">
    <location>
        <begin position="1"/>
        <end position="23"/>
    </location>
</feature>
<evidence type="ECO:0000313" key="3">
    <source>
        <dbReference type="EMBL" id="SOY50127.1"/>
    </source>
</evidence>
<dbReference type="InterPro" id="IPR008160">
    <property type="entry name" value="Collagen"/>
</dbReference>
<organism evidence="3 4">
    <name type="scientific">Cupriavidus taiwanensis</name>
    <dbReference type="NCBI Taxonomy" id="164546"/>
    <lineage>
        <taxon>Bacteria</taxon>
        <taxon>Pseudomonadati</taxon>
        <taxon>Pseudomonadota</taxon>
        <taxon>Betaproteobacteria</taxon>
        <taxon>Burkholderiales</taxon>
        <taxon>Burkholderiaceae</taxon>
        <taxon>Cupriavidus</taxon>
    </lineage>
</organism>
<evidence type="ECO:0000313" key="4">
    <source>
        <dbReference type="Proteomes" id="UP000256780"/>
    </source>
</evidence>
<dbReference type="AlphaFoldDB" id="A0A975X031"/>
<sequence>MQHLDLKRAAIPLACLAMLLAGCGGGGGDSNTAGAGPAASVPGPAGANGKTILSGTNAPTADMGTDGDFYLNVSSSTLHGPKAGGEWPAGVSLVGPQGVAGAPGATLLHGAADPTAADGGVGSFYLNTTTNTLFGPKTAEGWPAGISVVGLTGPVGPAGPAGETGGQGEKGEKGEKGDPGDPGDPGPQGETGEKGEPGEPGKGGAVYTANFAVTAPPGGVGTYVMTGSGLTLQSTDPYFGAVMPVACEGGFTLTAILAGEVPSHAQYTVTAHRVASGTALDQVSVQPITDATQCVLDNDTRSCSAPATTPVAANDVVQVQVSGNKAFNWNGGLYVNLSCKPCD</sequence>
<evidence type="ECO:0000256" key="2">
    <source>
        <dbReference type="SAM" id="SignalP"/>
    </source>
</evidence>
<evidence type="ECO:0000256" key="1">
    <source>
        <dbReference type="SAM" id="MobiDB-lite"/>
    </source>
</evidence>